<dbReference type="InterPro" id="IPR001789">
    <property type="entry name" value="Sig_transdc_resp-reg_receiver"/>
</dbReference>
<organism evidence="3 4">
    <name type="scientific">Marivirga atlantica</name>
    <dbReference type="NCBI Taxonomy" id="1548457"/>
    <lineage>
        <taxon>Bacteria</taxon>
        <taxon>Pseudomonadati</taxon>
        <taxon>Bacteroidota</taxon>
        <taxon>Cytophagia</taxon>
        <taxon>Cytophagales</taxon>
        <taxon>Marivirgaceae</taxon>
        <taxon>Marivirga</taxon>
    </lineage>
</organism>
<protein>
    <submittedName>
        <fullName evidence="3">Response regulator</fullName>
    </submittedName>
</protein>
<dbReference type="Proteomes" id="UP000642920">
    <property type="component" value="Unassembled WGS sequence"/>
</dbReference>
<dbReference type="SMART" id="SM00448">
    <property type="entry name" value="REC"/>
    <property type="match status" value="1"/>
</dbReference>
<evidence type="ECO:0000256" key="1">
    <source>
        <dbReference type="PROSITE-ProRule" id="PRU00169"/>
    </source>
</evidence>
<dbReference type="InterPro" id="IPR011006">
    <property type="entry name" value="CheY-like_superfamily"/>
</dbReference>
<dbReference type="InterPro" id="IPR052893">
    <property type="entry name" value="TCS_response_regulator"/>
</dbReference>
<name>A0A937DJ08_9BACT</name>
<evidence type="ECO:0000313" key="3">
    <source>
        <dbReference type="EMBL" id="MBL0764721.1"/>
    </source>
</evidence>
<dbReference type="SUPFAM" id="SSF52172">
    <property type="entry name" value="CheY-like"/>
    <property type="match status" value="1"/>
</dbReference>
<comment type="caution">
    <text evidence="3">The sequence shown here is derived from an EMBL/GenBank/DDBJ whole genome shotgun (WGS) entry which is preliminary data.</text>
</comment>
<dbReference type="PROSITE" id="PS50110">
    <property type="entry name" value="RESPONSE_REGULATORY"/>
    <property type="match status" value="1"/>
</dbReference>
<feature type="modified residue" description="4-aspartylphosphate" evidence="1">
    <location>
        <position position="64"/>
    </location>
</feature>
<proteinExistence type="predicted"/>
<dbReference type="GO" id="GO:0000160">
    <property type="term" value="P:phosphorelay signal transduction system"/>
    <property type="evidence" value="ECO:0007669"/>
    <property type="project" value="InterPro"/>
</dbReference>
<dbReference type="PANTHER" id="PTHR44520">
    <property type="entry name" value="RESPONSE REGULATOR RCP1-RELATED"/>
    <property type="match status" value="1"/>
</dbReference>
<accession>A0A937DJ08</accession>
<evidence type="ECO:0000259" key="2">
    <source>
        <dbReference type="PROSITE" id="PS50110"/>
    </source>
</evidence>
<dbReference type="Pfam" id="PF00072">
    <property type="entry name" value="Response_reg"/>
    <property type="match status" value="1"/>
</dbReference>
<dbReference type="EMBL" id="JAERQG010000001">
    <property type="protein sequence ID" value="MBL0764721.1"/>
    <property type="molecule type" value="Genomic_DNA"/>
</dbReference>
<reference evidence="3" key="1">
    <citation type="submission" date="2021-01" db="EMBL/GenBank/DDBJ databases">
        <title>Marivirga sp. nov., isolated from intertidal surface sediments.</title>
        <authorList>
            <person name="Zhang M."/>
        </authorList>
    </citation>
    <scope>NUCLEOTIDE SEQUENCE</scope>
    <source>
        <strain evidence="3">SM1354</strain>
    </source>
</reference>
<sequence length="142" mass="16342">MLKQINCVLLVDDDEATNFINQMVIEESCCAEKIVVRESGFEALEYLTSTENGEHPQPDLIFLDINMPGMDGFEFLEEYEKLTTEQKGKHVVVMLTTSVNPDDKDRAAKFKEVDQFMHKPLTSEMFVEVMEKHFPTIMSSRN</sequence>
<keyword evidence="1" id="KW-0597">Phosphoprotein</keyword>
<gene>
    <name evidence="3" type="ORF">JKP34_05630</name>
</gene>
<dbReference type="PANTHER" id="PTHR44520:SF2">
    <property type="entry name" value="RESPONSE REGULATOR RCP1"/>
    <property type="match status" value="1"/>
</dbReference>
<evidence type="ECO:0000313" key="4">
    <source>
        <dbReference type="Proteomes" id="UP000642920"/>
    </source>
</evidence>
<feature type="domain" description="Response regulatory" evidence="2">
    <location>
        <begin position="7"/>
        <end position="134"/>
    </location>
</feature>
<dbReference type="Gene3D" id="3.40.50.2300">
    <property type="match status" value="1"/>
</dbReference>
<dbReference type="RefSeq" id="WP_201918556.1">
    <property type="nucleotide sequence ID" value="NZ_JAERQG010000001.1"/>
</dbReference>
<keyword evidence="4" id="KW-1185">Reference proteome</keyword>
<dbReference type="AlphaFoldDB" id="A0A937DJ08"/>